<dbReference type="GO" id="GO:0016787">
    <property type="term" value="F:hydrolase activity"/>
    <property type="evidence" value="ECO:0007669"/>
    <property type="project" value="UniProtKB-KW"/>
</dbReference>
<keyword evidence="3" id="KW-0963">Cytoplasm</keyword>
<keyword evidence="5" id="KW-0479">Metal-binding</keyword>
<evidence type="ECO:0000256" key="9">
    <source>
        <dbReference type="ARBA" id="ARBA00022842"/>
    </source>
</evidence>
<comment type="caution">
    <text evidence="14">The sequence shown here is derived from an EMBL/GenBank/DDBJ whole genome shotgun (WGS) entry which is preliminary data.</text>
</comment>
<keyword evidence="6" id="KW-0255">Endonuclease</keyword>
<sequence>MVKKAWSEFEQKIENTNDWYKRKGIGIVEKIPNGTMTKRVNGLPVIVPTNKTGCDFIGHIRGIPVAFDAKSTENKTSFPFGSKKSPMVKEHQKEFLKSFKNTGGQAYLMIQFNKLNKVFLVDIDVYLSAELKQLRLNKKSFPLSFFEGMEVPERLYFLDYAKLIIEV</sequence>
<keyword evidence="7" id="KW-0227">DNA damage</keyword>
<evidence type="ECO:0000256" key="3">
    <source>
        <dbReference type="ARBA" id="ARBA00022490"/>
    </source>
</evidence>
<evidence type="ECO:0000256" key="7">
    <source>
        <dbReference type="ARBA" id="ARBA00022763"/>
    </source>
</evidence>
<dbReference type="GO" id="GO:0006310">
    <property type="term" value="P:DNA recombination"/>
    <property type="evidence" value="ECO:0007669"/>
    <property type="project" value="UniProtKB-KW"/>
</dbReference>
<dbReference type="Gene3D" id="3.40.1350.10">
    <property type="match status" value="1"/>
</dbReference>
<keyword evidence="11" id="KW-0234">DNA repair</keyword>
<dbReference type="AlphaFoldDB" id="A0A2W4AAX4"/>
<comment type="similarity">
    <text evidence="12">Belongs to the RecU family.</text>
</comment>
<accession>A0A2W4AAX4</accession>
<evidence type="ECO:0000313" key="15">
    <source>
        <dbReference type="Proteomes" id="UP000249828"/>
    </source>
</evidence>
<dbReference type="SUPFAM" id="SSF52980">
    <property type="entry name" value="Restriction endonuclease-like"/>
    <property type="match status" value="1"/>
</dbReference>
<evidence type="ECO:0000256" key="11">
    <source>
        <dbReference type="ARBA" id="ARBA00023204"/>
    </source>
</evidence>
<dbReference type="EMBL" id="PIEU01000001">
    <property type="protein sequence ID" value="PZL78213.1"/>
    <property type="molecule type" value="Genomic_DNA"/>
</dbReference>
<evidence type="ECO:0000256" key="2">
    <source>
        <dbReference type="ARBA" id="ARBA00004496"/>
    </source>
</evidence>
<comment type="subcellular location">
    <subcellularLocation>
        <location evidence="2">Cytoplasm</location>
    </subcellularLocation>
</comment>
<dbReference type="GO" id="GO:0046872">
    <property type="term" value="F:metal ion binding"/>
    <property type="evidence" value="ECO:0007669"/>
    <property type="project" value="UniProtKB-KW"/>
</dbReference>
<comment type="cofactor">
    <cofactor evidence="1">
        <name>Mg(2+)</name>
        <dbReference type="ChEBI" id="CHEBI:18420"/>
    </cofactor>
</comment>
<reference evidence="14 15" key="1">
    <citation type="submission" date="2017-11" db="EMBL/GenBank/DDBJ databases">
        <title>Draft genome sequence of Enterococcus plantarum TRW2 strain isolated from lettuce.</title>
        <authorList>
            <person name="Kim E.B."/>
            <person name="Marco M.L."/>
            <person name="Williams T.R."/>
            <person name="You I.H."/>
        </authorList>
    </citation>
    <scope>NUCLEOTIDE SEQUENCE [LARGE SCALE GENOMIC DNA]</scope>
    <source>
        <strain evidence="14 15">TRW2</strain>
    </source>
</reference>
<keyword evidence="15" id="KW-1185">Reference proteome</keyword>
<dbReference type="GO" id="GO:0006281">
    <property type="term" value="P:DNA repair"/>
    <property type="evidence" value="ECO:0007669"/>
    <property type="project" value="UniProtKB-KW"/>
</dbReference>
<gene>
    <name evidence="14" type="ORF">CI088_00125</name>
</gene>
<evidence type="ECO:0000256" key="4">
    <source>
        <dbReference type="ARBA" id="ARBA00022722"/>
    </source>
</evidence>
<evidence type="ECO:0000256" key="5">
    <source>
        <dbReference type="ARBA" id="ARBA00022723"/>
    </source>
</evidence>
<keyword evidence="10" id="KW-0233">DNA recombination</keyword>
<dbReference type="GO" id="GO:0003676">
    <property type="term" value="F:nucleic acid binding"/>
    <property type="evidence" value="ECO:0007669"/>
    <property type="project" value="InterPro"/>
</dbReference>
<name>A0A2W4AAX4_9ENTE</name>
<dbReference type="RefSeq" id="WP_111246754.1">
    <property type="nucleotide sequence ID" value="NZ_PIEU01000001.1"/>
</dbReference>
<dbReference type="Pfam" id="PF03838">
    <property type="entry name" value="RecU"/>
    <property type="match status" value="1"/>
</dbReference>
<keyword evidence="4" id="KW-0540">Nuclease</keyword>
<keyword evidence="8" id="KW-0378">Hydrolase</keyword>
<evidence type="ECO:0000256" key="13">
    <source>
        <dbReference type="ARBA" id="ARBA00029523"/>
    </source>
</evidence>
<evidence type="ECO:0000256" key="1">
    <source>
        <dbReference type="ARBA" id="ARBA00001946"/>
    </source>
</evidence>
<evidence type="ECO:0000256" key="6">
    <source>
        <dbReference type="ARBA" id="ARBA00022759"/>
    </source>
</evidence>
<dbReference type="InterPro" id="IPR004612">
    <property type="entry name" value="Resolv_RecU"/>
</dbReference>
<proteinExistence type="inferred from homology"/>
<keyword evidence="9" id="KW-0460">Magnesium</keyword>
<evidence type="ECO:0000313" key="14">
    <source>
        <dbReference type="EMBL" id="PZL78213.1"/>
    </source>
</evidence>
<evidence type="ECO:0000256" key="10">
    <source>
        <dbReference type="ARBA" id="ARBA00023172"/>
    </source>
</evidence>
<protein>
    <recommendedName>
        <fullName evidence="13">Holliday junction resolvase RecU</fullName>
    </recommendedName>
</protein>
<organism evidence="14 15">
    <name type="scientific">Enterococcus plantarum</name>
    <dbReference type="NCBI Taxonomy" id="1077675"/>
    <lineage>
        <taxon>Bacteria</taxon>
        <taxon>Bacillati</taxon>
        <taxon>Bacillota</taxon>
        <taxon>Bacilli</taxon>
        <taxon>Lactobacillales</taxon>
        <taxon>Enterococcaceae</taxon>
        <taxon>Enterococcus</taxon>
    </lineage>
</organism>
<evidence type="ECO:0000256" key="12">
    <source>
        <dbReference type="ARBA" id="ARBA00023447"/>
    </source>
</evidence>
<dbReference type="GO" id="GO:0005737">
    <property type="term" value="C:cytoplasm"/>
    <property type="evidence" value="ECO:0007669"/>
    <property type="project" value="UniProtKB-SubCell"/>
</dbReference>
<dbReference type="GO" id="GO:0004519">
    <property type="term" value="F:endonuclease activity"/>
    <property type="evidence" value="ECO:0007669"/>
    <property type="project" value="UniProtKB-KW"/>
</dbReference>
<evidence type="ECO:0000256" key="8">
    <source>
        <dbReference type="ARBA" id="ARBA00022801"/>
    </source>
</evidence>
<dbReference type="Proteomes" id="UP000249828">
    <property type="component" value="Unassembled WGS sequence"/>
</dbReference>
<dbReference type="InterPro" id="IPR011335">
    <property type="entry name" value="Restrct_endonuc-II-like"/>
</dbReference>
<dbReference type="InterPro" id="IPR011856">
    <property type="entry name" value="tRNA_endonuc-like_dom_sf"/>
</dbReference>